<evidence type="ECO:0000256" key="1">
    <source>
        <dbReference type="SAM" id="SignalP"/>
    </source>
</evidence>
<keyword evidence="1" id="KW-0732">Signal</keyword>
<dbReference type="Proteomes" id="UP001139028">
    <property type="component" value="Unassembled WGS sequence"/>
</dbReference>
<proteinExistence type="predicted"/>
<evidence type="ECO:0000313" key="2">
    <source>
        <dbReference type="EMBL" id="MCO1334711.1"/>
    </source>
</evidence>
<accession>A0A9X2J7P6</accession>
<organism evidence="2 3">
    <name type="scientific">Microbulbifer okhotskensis</name>
    <dbReference type="NCBI Taxonomy" id="2926617"/>
    <lineage>
        <taxon>Bacteria</taxon>
        <taxon>Pseudomonadati</taxon>
        <taxon>Pseudomonadota</taxon>
        <taxon>Gammaproteobacteria</taxon>
        <taxon>Cellvibrionales</taxon>
        <taxon>Microbulbiferaceae</taxon>
        <taxon>Microbulbifer</taxon>
    </lineage>
</organism>
<feature type="chain" id="PRO_5040792412" evidence="1">
    <location>
        <begin position="22"/>
        <end position="415"/>
    </location>
</feature>
<dbReference type="EMBL" id="JALBWM010000035">
    <property type="protein sequence ID" value="MCO1334711.1"/>
    <property type="molecule type" value="Genomic_DNA"/>
</dbReference>
<reference evidence="2" key="1">
    <citation type="journal article" date="2022" name="Arch. Microbiol.">
        <title>Microbulbifer okhotskensis sp. nov., isolated from a deep bottom sediment of the Okhotsk Sea.</title>
        <authorList>
            <person name="Romanenko L."/>
            <person name="Kurilenko V."/>
            <person name="Otstavnykh N."/>
            <person name="Velansky P."/>
            <person name="Isaeva M."/>
            <person name="Mikhailov V."/>
        </authorList>
    </citation>
    <scope>NUCLEOTIDE SEQUENCE</scope>
    <source>
        <strain evidence="2">OS29</strain>
    </source>
</reference>
<dbReference type="RefSeq" id="WP_252466316.1">
    <property type="nucleotide sequence ID" value="NZ_JALBWM010000035.1"/>
</dbReference>
<dbReference type="Pfam" id="PF06097">
    <property type="entry name" value="DUF945"/>
    <property type="match status" value="1"/>
</dbReference>
<gene>
    <name evidence="2" type="ORF">MO867_10200</name>
</gene>
<name>A0A9X2J7P6_9GAMM</name>
<protein>
    <submittedName>
        <fullName evidence="2">YdgA family protein</fullName>
    </submittedName>
</protein>
<evidence type="ECO:0000313" key="3">
    <source>
        <dbReference type="Proteomes" id="UP001139028"/>
    </source>
</evidence>
<sequence>MKLLRSLLFIVLALLVISALAAPGIIGPKVEEIWKQQLGRLQGGSSTGYERSWFGAETNTEVALQEGSTQLRTEIHHGPVLFTSRGPRLGVVYTETRLKLEQLDPRMRTQLESIYGPVQTSPLVLETLVTADNRVLNTLRLDPFNNSGAFGELEFEGGEVSVFTDYTGKVLNGAVDLGSLRQFRDGIEVLFTEPLKGEFEFTPGQGGKAELRLSLLRGESESGPIQLRDITLNLTLEQLAAQSLKVVSDLQLPTVESATPITSARQQMTLPKIEVADLGHYLRVLLPAVERDWAREMSRPLRLQQQLAVQSQNGPVLVDADIDWRGMRQVSRQRGGSAINQWLKPLVGNMTLSASEQALLQSPLVAQAMLLRDYGLLVEDNGELQMYLKVNRGQLEVNGEQLPADLFLMALTGRF</sequence>
<dbReference type="InterPro" id="IPR010352">
    <property type="entry name" value="DUF945"/>
</dbReference>
<feature type="signal peptide" evidence="1">
    <location>
        <begin position="1"/>
        <end position="21"/>
    </location>
</feature>
<comment type="caution">
    <text evidence="2">The sequence shown here is derived from an EMBL/GenBank/DDBJ whole genome shotgun (WGS) entry which is preliminary data.</text>
</comment>
<keyword evidence="3" id="KW-1185">Reference proteome</keyword>
<dbReference type="AlphaFoldDB" id="A0A9X2J7P6"/>